<evidence type="ECO:0000313" key="2">
    <source>
        <dbReference type="Proteomes" id="UP000591131"/>
    </source>
</evidence>
<organism evidence="1 2">
    <name type="scientific">Perkinsus chesapeaki</name>
    <name type="common">Clam parasite</name>
    <name type="synonym">Perkinsus andrewsi</name>
    <dbReference type="NCBI Taxonomy" id="330153"/>
    <lineage>
        <taxon>Eukaryota</taxon>
        <taxon>Sar</taxon>
        <taxon>Alveolata</taxon>
        <taxon>Perkinsozoa</taxon>
        <taxon>Perkinsea</taxon>
        <taxon>Perkinsida</taxon>
        <taxon>Perkinsidae</taxon>
        <taxon>Perkinsus</taxon>
    </lineage>
</organism>
<name>A0A7J6MMI8_PERCH</name>
<sequence>MALLIVAQDTAHSTAYIDDVFSELAGHMDLDGLKYLVWEFVGLRKPCGLKVAGREPSGIYSIVGSCGDDIIGLRQCRTSGKSQIVALREGDLAGAGKLILESESWLTDAWQSSLCTDGDEKIYHVDNTDKVYEINNTDVSGEMRVLKTDVPESALLYRTRLIDSTLYVGCAGASRISRVLCTVDLASGKFDTVKCNGEDVEFLYAFDVQKTATEGMTRIAYLRPTRGRPRLELVIVTVDKDGMAKSTLTLPSSGGMHFRFLAASDGILCMAEGSELRLIDTESTEVLCKCDIGLSWGSSIESMSMDSIRLIALNSHRGLEIINVYVQYRYTAEDSCTNEPDCQ</sequence>
<dbReference type="Proteomes" id="UP000591131">
    <property type="component" value="Unassembled WGS sequence"/>
</dbReference>
<protein>
    <submittedName>
        <fullName evidence="1">Uncharacterized protein</fullName>
    </submittedName>
</protein>
<accession>A0A7J6MMI8</accession>
<dbReference type="AlphaFoldDB" id="A0A7J6MMI8"/>
<keyword evidence="2" id="KW-1185">Reference proteome</keyword>
<comment type="caution">
    <text evidence="1">The sequence shown here is derived from an EMBL/GenBank/DDBJ whole genome shotgun (WGS) entry which is preliminary data.</text>
</comment>
<dbReference type="OrthoDB" id="10397808at2759"/>
<reference evidence="1 2" key="1">
    <citation type="submission" date="2020-04" db="EMBL/GenBank/DDBJ databases">
        <title>Perkinsus chesapeaki whole genome sequence.</title>
        <authorList>
            <person name="Bogema D.R."/>
        </authorList>
    </citation>
    <scope>NUCLEOTIDE SEQUENCE [LARGE SCALE GENOMIC DNA]</scope>
    <source>
        <strain evidence="1">ATCC PRA-425</strain>
    </source>
</reference>
<dbReference type="EMBL" id="JAAPAO010000101">
    <property type="protein sequence ID" value="KAF4672724.1"/>
    <property type="molecule type" value="Genomic_DNA"/>
</dbReference>
<gene>
    <name evidence="1" type="ORF">FOL47_000203</name>
</gene>
<proteinExistence type="predicted"/>
<evidence type="ECO:0000313" key="1">
    <source>
        <dbReference type="EMBL" id="KAF4672724.1"/>
    </source>
</evidence>